<protein>
    <submittedName>
        <fullName evidence="1">Uncharacterized protein</fullName>
    </submittedName>
</protein>
<sequence>MTIHSAIQVAARRRPDDVVGKRRSGIRLMARPVAGPSISSTISMESCYNSSALRISLTTTPFMSGSLAHPHTGHGLMWVNGPEPGINGHCSPSCTGRMESCNVGAPGKAVKERVKAVWLVRSGGANEFTPPGCRTSAYSIG</sequence>
<keyword evidence="2" id="KW-1185">Reference proteome</keyword>
<comment type="caution">
    <text evidence="1">The sequence shown here is derived from an EMBL/GenBank/DDBJ whole genome shotgun (WGS) entry which is preliminary data.</text>
</comment>
<gene>
    <name evidence="1" type="ORF">MCOR33_001872</name>
</gene>
<dbReference type="Proteomes" id="UP001059893">
    <property type="component" value="Unassembled WGS sequence"/>
</dbReference>
<dbReference type="EMBL" id="JABSND010000020">
    <property type="protein sequence ID" value="KAI6302784.1"/>
    <property type="molecule type" value="Genomic_DNA"/>
</dbReference>
<name>A0ABQ8NVM1_PYRGI</name>
<reference evidence="1" key="1">
    <citation type="submission" date="2021-01" db="EMBL/GenBank/DDBJ databases">
        <title>Deciphering the adaptive evolutionary patterns associated with biogeogrpahic diversity in the finger millet blast pathogen Magnaporthe oryzae in Eastern Africa.</title>
        <authorList>
            <person name="Onyema G."/>
            <person name="Shittu T.A."/>
            <person name="Dodsworth S."/>
            <person name="Devilliers S."/>
            <person name="Muthumeenakshi S."/>
            <person name="Sreenivasaprasad S."/>
        </authorList>
    </citation>
    <scope>NUCLEOTIDE SEQUENCE</scope>
    <source>
        <strain evidence="1">D15/s37</strain>
    </source>
</reference>
<evidence type="ECO:0000313" key="1">
    <source>
        <dbReference type="EMBL" id="KAI6302784.1"/>
    </source>
</evidence>
<proteinExistence type="predicted"/>
<evidence type="ECO:0000313" key="2">
    <source>
        <dbReference type="Proteomes" id="UP001059893"/>
    </source>
</evidence>
<organism evidence="1 2">
    <name type="scientific">Pyricularia grisea</name>
    <name type="common">Crabgrass-specific blast fungus</name>
    <name type="synonym">Magnaporthe grisea</name>
    <dbReference type="NCBI Taxonomy" id="148305"/>
    <lineage>
        <taxon>Eukaryota</taxon>
        <taxon>Fungi</taxon>
        <taxon>Dikarya</taxon>
        <taxon>Ascomycota</taxon>
        <taxon>Pezizomycotina</taxon>
        <taxon>Sordariomycetes</taxon>
        <taxon>Sordariomycetidae</taxon>
        <taxon>Magnaporthales</taxon>
        <taxon>Pyriculariaceae</taxon>
        <taxon>Pyricularia</taxon>
    </lineage>
</organism>
<accession>A0ABQ8NVM1</accession>